<dbReference type="VEuPathDB" id="TriTrypDB:Tbg972.3.6110"/>
<keyword evidence="1" id="KW-0472">Membrane</keyword>
<accession>C9ZKQ2</accession>
<sequence>MLRLSSRCHLYEKLGRTKLGAEVLLKTRNDMRGFGKDSNFIVRFLARRRPIDFLALEVDGRLARELHPSFRIVKNACTLLLMGPVFVMLVSGMMSPTYYLLVSTNIMTVDRYNGLWEFSHWAVVLCGQLFVFFFLYDLSVYVRYPFFAYIFVPMYRRLGLQRHQNVTVPLDEVRRRARAKPLGAPLSTVGKKLKNKQTGTRGS</sequence>
<dbReference type="EMBL" id="FN554966">
    <property type="protein sequence ID" value="CBH10268.1"/>
    <property type="molecule type" value="Genomic_DNA"/>
</dbReference>
<dbReference type="KEGG" id="tbg:TbgDal_III6110"/>
<name>C9ZKQ2_TRYB9</name>
<gene>
    <name evidence="2" type="ORF">TbgDal_III6110</name>
</gene>
<reference evidence="3" key="1">
    <citation type="journal article" date="2010" name="PLoS Negl. Trop. Dis.">
        <title>The genome sequence of Trypanosoma brucei gambiense, causative agent of chronic human african trypanosomiasis.</title>
        <authorList>
            <person name="Jackson A.P."/>
            <person name="Sanders M."/>
            <person name="Berry A."/>
            <person name="McQuillan J."/>
            <person name="Aslett M.A."/>
            <person name="Quail M.A."/>
            <person name="Chukualim B."/>
            <person name="Capewell P."/>
            <person name="MacLeod A."/>
            <person name="Melville S.E."/>
            <person name="Gibson W."/>
            <person name="Barry J.D."/>
            <person name="Berriman M."/>
            <person name="Hertz-Fowler C."/>
        </authorList>
    </citation>
    <scope>NUCLEOTIDE SEQUENCE [LARGE SCALE GENOMIC DNA]</scope>
    <source>
        <strain evidence="3">MHOM/CI/86/DAL972</strain>
    </source>
</reference>
<keyword evidence="1" id="KW-0812">Transmembrane</keyword>
<feature type="transmembrane region" description="Helical" evidence="1">
    <location>
        <begin position="121"/>
        <end position="152"/>
    </location>
</feature>
<organism evidence="2 3">
    <name type="scientific">Trypanosoma brucei gambiense (strain MHOM/CI/86/DAL972)</name>
    <dbReference type="NCBI Taxonomy" id="679716"/>
    <lineage>
        <taxon>Eukaryota</taxon>
        <taxon>Discoba</taxon>
        <taxon>Euglenozoa</taxon>
        <taxon>Kinetoplastea</taxon>
        <taxon>Metakinetoplastina</taxon>
        <taxon>Trypanosomatida</taxon>
        <taxon>Trypanosomatidae</taxon>
        <taxon>Trypanosoma</taxon>
    </lineage>
</organism>
<proteinExistence type="predicted"/>
<dbReference type="OrthoDB" id="258418at2759"/>
<dbReference type="RefSeq" id="XP_011772558.1">
    <property type="nucleotide sequence ID" value="XM_011774256.1"/>
</dbReference>
<keyword evidence="1" id="KW-1133">Transmembrane helix</keyword>
<dbReference type="GeneID" id="23859427"/>
<feature type="transmembrane region" description="Helical" evidence="1">
    <location>
        <begin position="79"/>
        <end position="101"/>
    </location>
</feature>
<evidence type="ECO:0000256" key="1">
    <source>
        <dbReference type="SAM" id="Phobius"/>
    </source>
</evidence>
<dbReference type="AlphaFoldDB" id="C9ZKQ2"/>
<evidence type="ECO:0000313" key="3">
    <source>
        <dbReference type="Proteomes" id="UP000002316"/>
    </source>
</evidence>
<evidence type="ECO:0000313" key="2">
    <source>
        <dbReference type="EMBL" id="CBH10268.1"/>
    </source>
</evidence>
<protein>
    <submittedName>
        <fullName evidence="2">Uncharacterized protein</fullName>
    </submittedName>
</protein>
<dbReference type="Proteomes" id="UP000002316">
    <property type="component" value="Chromosome 3"/>
</dbReference>